<dbReference type="WBParaSite" id="L893_g18451.t1">
    <property type="protein sequence ID" value="L893_g18451.t1"/>
    <property type="gene ID" value="L893_g18451"/>
</dbReference>
<keyword evidence="1" id="KW-1185">Reference proteome</keyword>
<evidence type="ECO:0000313" key="2">
    <source>
        <dbReference type="WBParaSite" id="L893_g18451.t1"/>
    </source>
</evidence>
<dbReference type="SUPFAM" id="SSF52047">
    <property type="entry name" value="RNI-like"/>
    <property type="match status" value="1"/>
</dbReference>
<evidence type="ECO:0000313" key="1">
    <source>
        <dbReference type="Proteomes" id="UP000095287"/>
    </source>
</evidence>
<organism evidence="1 2">
    <name type="scientific">Steinernema glaseri</name>
    <dbReference type="NCBI Taxonomy" id="37863"/>
    <lineage>
        <taxon>Eukaryota</taxon>
        <taxon>Metazoa</taxon>
        <taxon>Ecdysozoa</taxon>
        <taxon>Nematoda</taxon>
        <taxon>Chromadorea</taxon>
        <taxon>Rhabditida</taxon>
        <taxon>Tylenchina</taxon>
        <taxon>Panagrolaimomorpha</taxon>
        <taxon>Strongyloidoidea</taxon>
        <taxon>Steinernematidae</taxon>
        <taxon>Steinernema</taxon>
    </lineage>
</organism>
<sequence>MNSVPNAFLESVCMQLDKWDLNELTAIRGWWSVIAAIHHNKRRDVWVILDANQKGTQVRIRILEAQSGLSVFSPLDARHDRITNIAFVLRRDEEMLPAEVSFDWFQKKALPVLRSLAFGCQLRFYLDRSFPHYTDSIIDSLHGCSQLEQIFIENCGEKCPEFIKHQINLGHLSCLYLYGTYEWPDSLQTSLKSFLKSPNCRVLDLGSTNLMLDFDMVSCVVERFLKGDFSHCAFLIGKPSFPVARLHNLYVNEQRTYNDEDDEDDIVTNWIGSSERLLARYTSRGTLRLCVRYIF</sequence>
<accession>A0A1I7YQH7</accession>
<dbReference type="AlphaFoldDB" id="A0A1I7YQH7"/>
<name>A0A1I7YQH7_9BILA</name>
<proteinExistence type="predicted"/>
<reference evidence="2" key="1">
    <citation type="submission" date="2016-11" db="UniProtKB">
        <authorList>
            <consortium name="WormBaseParasite"/>
        </authorList>
    </citation>
    <scope>IDENTIFICATION</scope>
</reference>
<dbReference type="Proteomes" id="UP000095287">
    <property type="component" value="Unplaced"/>
</dbReference>
<protein>
    <submittedName>
        <fullName evidence="2">F-box domain-containing protein</fullName>
    </submittedName>
</protein>